<comment type="caution">
    <text evidence="3">The sequence shown here is derived from an EMBL/GenBank/DDBJ whole genome shotgun (WGS) entry which is preliminary data.</text>
</comment>
<dbReference type="GO" id="GO:0072670">
    <property type="term" value="P:mitochondrial tRNA threonylcarbamoyladenosine modification"/>
    <property type="evidence" value="ECO:0007669"/>
    <property type="project" value="TreeGrafter"/>
</dbReference>
<dbReference type="GO" id="GO:0046872">
    <property type="term" value="F:metal ion binding"/>
    <property type="evidence" value="ECO:0007669"/>
    <property type="project" value="UniProtKB-KW"/>
</dbReference>
<dbReference type="GO" id="GO:0005739">
    <property type="term" value="C:mitochondrion"/>
    <property type="evidence" value="ECO:0007669"/>
    <property type="project" value="UniProtKB-SubCell"/>
</dbReference>
<comment type="function">
    <text evidence="1">Required for the formation of a threonylcarbamoyl group on adenosine at position 37 (t(6)A37) in mitochondrial tRNAs that read codons beginning with adenine. Probably involved in the transfer of the threonylcarbamoyl moiety of threonylcarbamoyl-AMP (TC-AMP) to the N6 group of A37. Involved in mitochondrial genome maintenance.</text>
</comment>
<dbReference type="PANTHER" id="PTHR11735:SF6">
    <property type="entry name" value="TRNA N6-ADENOSINE THREONYLCARBAMOYLTRANSFERASE, MITOCHONDRIAL"/>
    <property type="match status" value="1"/>
</dbReference>
<gene>
    <name evidence="3" type="ORF">CC78DRAFT_573239</name>
</gene>
<protein>
    <recommendedName>
        <fullName evidence="2">Gcp-like domain-containing protein</fullName>
    </recommendedName>
</protein>
<dbReference type="InterPro" id="IPR000905">
    <property type="entry name" value="Gcp-like_dom"/>
</dbReference>
<keyword evidence="1" id="KW-0496">Mitochondrion</keyword>
<keyword evidence="1" id="KW-0479">Metal-binding</keyword>
<dbReference type="GO" id="GO:0061711">
    <property type="term" value="F:tRNA N(6)-L-threonylcarbamoyladenine synthase activity"/>
    <property type="evidence" value="ECO:0007669"/>
    <property type="project" value="UniProtKB-EC"/>
</dbReference>
<organism evidence="3 4">
    <name type="scientific">Lojkania enalia</name>
    <dbReference type="NCBI Taxonomy" id="147567"/>
    <lineage>
        <taxon>Eukaryota</taxon>
        <taxon>Fungi</taxon>
        <taxon>Dikarya</taxon>
        <taxon>Ascomycota</taxon>
        <taxon>Pezizomycotina</taxon>
        <taxon>Dothideomycetes</taxon>
        <taxon>Pleosporomycetidae</taxon>
        <taxon>Pleosporales</taxon>
        <taxon>Pleosporales incertae sedis</taxon>
        <taxon>Lojkania</taxon>
    </lineage>
</organism>
<evidence type="ECO:0000259" key="2">
    <source>
        <dbReference type="Pfam" id="PF00814"/>
    </source>
</evidence>
<keyword evidence="1" id="KW-0819">tRNA processing</keyword>
<keyword evidence="4" id="KW-1185">Reference proteome</keyword>
<keyword evidence="1" id="KW-0012">Acyltransferase</keyword>
<evidence type="ECO:0000313" key="4">
    <source>
        <dbReference type="Proteomes" id="UP000800093"/>
    </source>
</evidence>
<dbReference type="InterPro" id="IPR022450">
    <property type="entry name" value="TsaD"/>
</dbReference>
<evidence type="ECO:0000313" key="3">
    <source>
        <dbReference type="EMBL" id="KAF2270880.1"/>
    </source>
</evidence>
<dbReference type="InterPro" id="IPR043129">
    <property type="entry name" value="ATPase_NBD"/>
</dbReference>
<dbReference type="AlphaFoldDB" id="A0A9P4TS02"/>
<comment type="similarity">
    <text evidence="1">Belongs to the KAE1 / TsaD family.</text>
</comment>
<reference evidence="4" key="1">
    <citation type="journal article" date="2020" name="Stud. Mycol.">
        <title>101 Dothideomycetes genomes: A test case for predicting lifestyles and emergence of pathogens.</title>
        <authorList>
            <person name="Haridas S."/>
            <person name="Albert R."/>
            <person name="Binder M."/>
            <person name="Bloem J."/>
            <person name="LaButti K."/>
            <person name="Salamov A."/>
            <person name="Andreopoulos B."/>
            <person name="Baker S."/>
            <person name="Barry K."/>
            <person name="Bills G."/>
            <person name="Bluhm B."/>
            <person name="Cannon C."/>
            <person name="Castanera R."/>
            <person name="Culley D."/>
            <person name="Daum C."/>
            <person name="Ezra D."/>
            <person name="Gonzalez J."/>
            <person name="Henrissat B."/>
            <person name="Kuo A."/>
            <person name="Liang C."/>
            <person name="Lipzen A."/>
            <person name="Lutzoni F."/>
            <person name="Magnuson J."/>
            <person name="Mondo S."/>
            <person name="Nolan M."/>
            <person name="Ohm R."/>
            <person name="Pangilinan J."/>
            <person name="Park H.-J."/>
            <person name="Ramirez L."/>
            <person name="Alfaro M."/>
            <person name="Sun H."/>
            <person name="Tritt A."/>
            <person name="Yoshinaga Y."/>
            <person name="Zwiers L.-H."/>
            <person name="Turgeon B."/>
            <person name="Goodwin S."/>
            <person name="Spatafora J."/>
            <person name="Crous P."/>
            <person name="Grigoriev I."/>
        </authorList>
    </citation>
    <scope>NUCLEOTIDE SEQUENCE [LARGE SCALE GENOMIC DNA]</scope>
    <source>
        <strain evidence="4">CBS 304.66</strain>
    </source>
</reference>
<sequence>MRICAGILNDLSRPRLTAAARLRPSARSLLTLAIETSCDDTSVAVLEKQTVPENGKSCAILHFHKKITSNNTLFQGVHPLVSLQSHQENLAKLVDDAVFHLPSSHFSESRENNDGSSKPLVEDLFGRARRRRPDFISVTRGPGMRANLSEGVATAKGLAAAWQVNLVGVHHMQAHALTPRLVAALQNAGQAPVARDKATCPGKVNVKPEFPFLSVLASGGHTLLIHSASLTDHQVLASTTDIAVGECLDKIARVVLPPDLLQTTRSTMYGALLEKFVFSGPSASGAGNARHSPEIENIASEGKEKDRYRLDDRTASDYCAIYGTRADYGYVVPKNNEEAKKQNITKWGWAFNQPLSKAAGGLKNKSLEMSFSGLLTAVEHVVKFEVDQRTGKRTQYERSVDSISLEERKDIAREAMRAAFEHVVGRVVLGLQQASAENPGQTPVSTVVMAGGVAANSYLRYILASVLVARGFPDVRIVFPPPSLCTDNAAMIAWAGIEMYEAGYHDPRTIRAIRKWPLNQLLSPPDKH</sequence>
<name>A0A9P4TS02_9PLEO</name>
<comment type="subcellular location">
    <subcellularLocation>
        <location evidence="1">Mitochondrion</location>
    </subcellularLocation>
</comment>
<dbReference type="Gene3D" id="3.30.420.40">
    <property type="match status" value="2"/>
</dbReference>
<dbReference type="PANTHER" id="PTHR11735">
    <property type="entry name" value="TRNA N6-ADENOSINE THREONYLCARBAMOYLTRANSFERASE"/>
    <property type="match status" value="1"/>
</dbReference>
<dbReference type="EMBL" id="ML986578">
    <property type="protein sequence ID" value="KAF2270880.1"/>
    <property type="molecule type" value="Genomic_DNA"/>
</dbReference>
<proteinExistence type="inferred from homology"/>
<feature type="domain" description="Gcp-like" evidence="2">
    <location>
        <begin position="132"/>
        <end position="183"/>
    </location>
</feature>
<keyword evidence="1" id="KW-0808">Transferase</keyword>
<comment type="cofactor">
    <cofactor evidence="1">
        <name>a divalent metal cation</name>
        <dbReference type="ChEBI" id="CHEBI:60240"/>
    </cofactor>
    <text evidence="1">Binds 1 divalent metal cation per subunit.</text>
</comment>
<evidence type="ECO:0000256" key="1">
    <source>
        <dbReference type="HAMAP-Rule" id="MF_03179"/>
    </source>
</evidence>
<feature type="domain" description="Gcp-like" evidence="2">
    <location>
        <begin position="207"/>
        <end position="284"/>
    </location>
</feature>
<comment type="subunit">
    <text evidence="1">Homodimer.</text>
</comment>
<dbReference type="SUPFAM" id="SSF53067">
    <property type="entry name" value="Actin-like ATPase domain"/>
    <property type="match status" value="2"/>
</dbReference>
<dbReference type="Proteomes" id="UP000800093">
    <property type="component" value="Unassembled WGS sequence"/>
</dbReference>
<comment type="catalytic activity">
    <reaction evidence="1">
        <text>L-threonylcarbamoyladenylate + adenosine(37) in tRNA = N(6)-L-threonylcarbamoyladenosine(37) in tRNA + AMP + H(+)</text>
        <dbReference type="Rhea" id="RHEA:37059"/>
        <dbReference type="Rhea" id="RHEA-COMP:10162"/>
        <dbReference type="Rhea" id="RHEA-COMP:10163"/>
        <dbReference type="ChEBI" id="CHEBI:15378"/>
        <dbReference type="ChEBI" id="CHEBI:73682"/>
        <dbReference type="ChEBI" id="CHEBI:74411"/>
        <dbReference type="ChEBI" id="CHEBI:74418"/>
        <dbReference type="ChEBI" id="CHEBI:456215"/>
        <dbReference type="EC" id="2.3.1.234"/>
    </reaction>
</comment>
<dbReference type="Pfam" id="PF00814">
    <property type="entry name" value="TsaD"/>
    <property type="match status" value="3"/>
</dbReference>
<feature type="domain" description="Gcp-like" evidence="2">
    <location>
        <begin position="328"/>
        <end position="494"/>
    </location>
</feature>
<accession>A0A9P4TS02</accession>
<dbReference type="HAMAP" id="MF_01445">
    <property type="entry name" value="TsaD"/>
    <property type="match status" value="1"/>
</dbReference>
<dbReference type="OrthoDB" id="10259622at2759"/>